<dbReference type="AlphaFoldDB" id="F0UGL7"/>
<feature type="region of interest" description="Disordered" evidence="1">
    <location>
        <begin position="138"/>
        <end position="173"/>
    </location>
</feature>
<gene>
    <name evidence="2" type="ORF">HCEG_04374</name>
</gene>
<feature type="compositionally biased region" description="Polar residues" evidence="1">
    <location>
        <begin position="151"/>
        <end position="160"/>
    </location>
</feature>
<dbReference type="OrthoDB" id="4227485at2759"/>
<dbReference type="Proteomes" id="UP000008142">
    <property type="component" value="Unassembled WGS sequence"/>
</dbReference>
<dbReference type="EMBL" id="DS990638">
    <property type="protein sequence ID" value="EGC45159.1"/>
    <property type="molecule type" value="Genomic_DNA"/>
</dbReference>
<proteinExistence type="predicted"/>
<sequence>MTPAPPRWRSPTRPHSESIKWFFHPPKFLKAGKHHGKATRPLRILKPRVPRSGASQRPQEGASNAVTILFKVRNQHGEWEKVDASKPSDVELEDGNNTVFTTFKEKSISQALSDYITGVNISVRSPGAFGHRTLGTIALQRGDQRPPAPTSQPSQRSMLPSSHRPIIGGLGIS</sequence>
<organism evidence="3">
    <name type="scientific">Ajellomyces capsulatus (strain H88)</name>
    <name type="common">Darling's disease fungus</name>
    <name type="synonym">Histoplasma capsulatum</name>
    <dbReference type="NCBI Taxonomy" id="544711"/>
    <lineage>
        <taxon>Eukaryota</taxon>
        <taxon>Fungi</taxon>
        <taxon>Dikarya</taxon>
        <taxon>Ascomycota</taxon>
        <taxon>Pezizomycotina</taxon>
        <taxon>Eurotiomycetes</taxon>
        <taxon>Eurotiomycetidae</taxon>
        <taxon>Onygenales</taxon>
        <taxon>Ajellomycetaceae</taxon>
        <taxon>Histoplasma</taxon>
    </lineage>
</organism>
<protein>
    <submittedName>
        <fullName evidence="2">Predicted protein</fullName>
    </submittedName>
</protein>
<evidence type="ECO:0000313" key="3">
    <source>
        <dbReference type="Proteomes" id="UP000008142"/>
    </source>
</evidence>
<dbReference type="HOGENOM" id="CLU_1547109_0_0_1"/>
<evidence type="ECO:0000256" key="1">
    <source>
        <dbReference type="SAM" id="MobiDB-lite"/>
    </source>
</evidence>
<reference evidence="3" key="1">
    <citation type="submission" date="2008-07" db="EMBL/GenBank/DDBJ databases">
        <title>Annotation of Ajellomyces capsulatus strain H88.</title>
        <authorList>
            <person name="Champion M."/>
            <person name="Cuomo C."/>
            <person name="Ma L.-J."/>
            <person name="Henn M.R."/>
            <person name="Sil A."/>
            <person name="Goldman B."/>
            <person name="Young S.K."/>
            <person name="Kodira C.D."/>
            <person name="Zeng Q."/>
            <person name="Koehrsen M."/>
            <person name="Alvarado L."/>
            <person name="Berlin A."/>
            <person name="Borenstein D."/>
            <person name="Chen Z."/>
            <person name="Engels R."/>
            <person name="Freedman E."/>
            <person name="Gellesch M."/>
            <person name="Goldberg J."/>
            <person name="Griggs A."/>
            <person name="Gujja S."/>
            <person name="Heiman D."/>
            <person name="Hepburn T."/>
            <person name="Howarth C."/>
            <person name="Jen D."/>
            <person name="Larson L."/>
            <person name="Lewis B."/>
            <person name="Mehta T."/>
            <person name="Park D."/>
            <person name="Pearson M."/>
            <person name="Roberts A."/>
            <person name="Saif S."/>
            <person name="Shea T."/>
            <person name="Shenoy N."/>
            <person name="Sisk P."/>
            <person name="Stolte C."/>
            <person name="Sykes S."/>
            <person name="Walk T."/>
            <person name="White J."/>
            <person name="Yandava C."/>
            <person name="Klein B."/>
            <person name="McEwen J.G."/>
            <person name="Puccia R."/>
            <person name="Goldman G.H."/>
            <person name="Felipe M.S."/>
            <person name="Nino-Vega G."/>
            <person name="San-Blas G."/>
            <person name="Taylor J."/>
            <person name="Mendoza L."/>
            <person name="Galagan J."/>
            <person name="Nusbaum C."/>
            <person name="Birren B."/>
        </authorList>
    </citation>
    <scope>NUCLEOTIDE SEQUENCE [LARGE SCALE GENOMIC DNA]</scope>
    <source>
        <strain evidence="3">H88</strain>
    </source>
</reference>
<evidence type="ECO:0000313" key="2">
    <source>
        <dbReference type="EMBL" id="EGC45159.1"/>
    </source>
</evidence>
<accession>F0UGL7</accession>
<name>F0UGL7_AJEC8</name>